<dbReference type="PANTHER" id="PTHR47165">
    <property type="entry name" value="OS03G0429900 PROTEIN"/>
    <property type="match status" value="1"/>
</dbReference>
<dbReference type="PANTHER" id="PTHR47165:SF4">
    <property type="entry name" value="OS03G0429900 PROTEIN"/>
    <property type="match status" value="1"/>
</dbReference>
<keyword evidence="3" id="KW-0863">Zinc-finger</keyword>
<dbReference type="CDD" id="cd04476">
    <property type="entry name" value="RPA1_DBD_C"/>
    <property type="match status" value="1"/>
</dbReference>
<evidence type="ECO:0000256" key="3">
    <source>
        <dbReference type="ARBA" id="ARBA00022771"/>
    </source>
</evidence>
<dbReference type="CDD" id="cd04481">
    <property type="entry name" value="RPA1_DBD_B_like"/>
    <property type="match status" value="1"/>
</dbReference>
<keyword evidence="5 9" id="KW-0238">DNA-binding</keyword>
<comment type="similarity">
    <text evidence="1">Belongs to the replication factor A protein 1 family.</text>
</comment>
<protein>
    <submittedName>
        <fullName evidence="9">Replication protein A 70 kDa DNA-binding subunit B</fullName>
    </submittedName>
</protein>
<name>A0ABM3QT63_SPIOL</name>
<dbReference type="Proteomes" id="UP000813463">
    <property type="component" value="Chromosome 6"/>
</dbReference>
<evidence type="ECO:0000256" key="4">
    <source>
        <dbReference type="ARBA" id="ARBA00022833"/>
    </source>
</evidence>
<gene>
    <name evidence="9" type="primary">LOC110786342</name>
</gene>
<dbReference type="InterPro" id="IPR047192">
    <property type="entry name" value="Euk_RPA1_DBD_C"/>
</dbReference>
<accession>A0ABM3QT63</accession>
<dbReference type="Gene3D" id="2.40.50.140">
    <property type="entry name" value="Nucleic acid-binding proteins"/>
    <property type="match status" value="2"/>
</dbReference>
<organism evidence="8 9">
    <name type="scientific">Spinacia oleracea</name>
    <name type="common">Spinach</name>
    <dbReference type="NCBI Taxonomy" id="3562"/>
    <lineage>
        <taxon>Eukaryota</taxon>
        <taxon>Viridiplantae</taxon>
        <taxon>Streptophyta</taxon>
        <taxon>Embryophyta</taxon>
        <taxon>Tracheophyta</taxon>
        <taxon>Spermatophyta</taxon>
        <taxon>Magnoliopsida</taxon>
        <taxon>eudicotyledons</taxon>
        <taxon>Gunneridae</taxon>
        <taxon>Pentapetalae</taxon>
        <taxon>Caryophyllales</taxon>
        <taxon>Chenopodiaceae</taxon>
        <taxon>Chenopodioideae</taxon>
        <taxon>Anserineae</taxon>
        <taxon>Spinacia</taxon>
    </lineage>
</organism>
<evidence type="ECO:0000259" key="7">
    <source>
        <dbReference type="Pfam" id="PF08646"/>
    </source>
</evidence>
<evidence type="ECO:0000313" key="9">
    <source>
        <dbReference type="RefSeq" id="XP_056686558.1"/>
    </source>
</evidence>
<dbReference type="SUPFAM" id="SSF50249">
    <property type="entry name" value="Nucleic acid-binding proteins"/>
    <property type="match status" value="2"/>
</dbReference>
<reference evidence="8" key="1">
    <citation type="journal article" date="2021" name="Nat. Commun.">
        <title>Genomic analyses provide insights into spinach domestication and the genetic basis of agronomic traits.</title>
        <authorList>
            <person name="Cai X."/>
            <person name="Sun X."/>
            <person name="Xu C."/>
            <person name="Sun H."/>
            <person name="Wang X."/>
            <person name="Ge C."/>
            <person name="Zhang Z."/>
            <person name="Wang Q."/>
            <person name="Fei Z."/>
            <person name="Jiao C."/>
            <person name="Wang Q."/>
        </authorList>
    </citation>
    <scope>NUCLEOTIDE SEQUENCE [LARGE SCALE GENOMIC DNA]</scope>
    <source>
        <strain evidence="8">cv. Varoflay</strain>
    </source>
</reference>
<keyword evidence="4" id="KW-0862">Zinc</keyword>
<evidence type="ECO:0000256" key="2">
    <source>
        <dbReference type="ARBA" id="ARBA00022723"/>
    </source>
</evidence>
<dbReference type="InterPro" id="IPR012340">
    <property type="entry name" value="NA-bd_OB-fold"/>
</dbReference>
<evidence type="ECO:0000256" key="6">
    <source>
        <dbReference type="SAM" id="MobiDB-lite"/>
    </source>
</evidence>
<keyword evidence="2" id="KW-0479">Metal-binding</keyword>
<keyword evidence="8" id="KW-1185">Reference proteome</keyword>
<dbReference type="RefSeq" id="XP_056686558.1">
    <property type="nucleotide sequence ID" value="XM_056830580.1"/>
</dbReference>
<reference evidence="9" key="2">
    <citation type="submission" date="2025-08" db="UniProtKB">
        <authorList>
            <consortium name="RefSeq"/>
        </authorList>
    </citation>
    <scope>IDENTIFICATION</scope>
    <source>
        <tissue evidence="9">Leaf</tissue>
    </source>
</reference>
<dbReference type="GO" id="GO:0003677">
    <property type="term" value="F:DNA binding"/>
    <property type="evidence" value="ECO:0007669"/>
    <property type="project" value="UniProtKB-KW"/>
</dbReference>
<evidence type="ECO:0000313" key="8">
    <source>
        <dbReference type="Proteomes" id="UP000813463"/>
    </source>
</evidence>
<proteinExistence type="inferred from homology"/>
<feature type="region of interest" description="Disordered" evidence="6">
    <location>
        <begin position="358"/>
        <end position="386"/>
    </location>
</feature>
<dbReference type="Pfam" id="PF08646">
    <property type="entry name" value="Rep_fac-A_C"/>
    <property type="match status" value="1"/>
</dbReference>
<dbReference type="GeneID" id="110786342"/>
<feature type="domain" description="Replication factor A C-terminal" evidence="7">
    <location>
        <begin position="153"/>
        <end position="287"/>
    </location>
</feature>
<dbReference type="InterPro" id="IPR013955">
    <property type="entry name" value="Rep_factor-A_C"/>
</dbReference>
<feature type="compositionally biased region" description="Basic and acidic residues" evidence="6">
    <location>
        <begin position="375"/>
        <end position="386"/>
    </location>
</feature>
<evidence type="ECO:0000256" key="5">
    <source>
        <dbReference type="ARBA" id="ARBA00023125"/>
    </source>
</evidence>
<evidence type="ECO:0000256" key="1">
    <source>
        <dbReference type="ARBA" id="ARBA00005690"/>
    </source>
</evidence>
<sequence length="386" mass="43899">MFTDVIGEVTGIGDIVDKSTTNTPNWFLPLEIEDTNNNTLKCALWGKYAQHMVSYKQNESHNGRIIVVIQFAQIKVFKGEVSISNSLSATKILVNEDIPEMNEFRKSIVDGDCQSSRLTHLSSQSSHSISDEFLVLSERIRLDEICKKNEECYCVVLAYIISIENETKWYYNSCKLCNKKVDYEGGGTFWCSKCDSHVKSAPPRYKVTVTVEDDNGFATFIIFDREIFQILQISAVDLKNKSHKDDKSESIPEELNMLLNKRFLFKIQISKYNLEQNWEKYTVLKISDDEQLINQFMDVNPNVEEHDVEVVSSNESIKTPPEKETDLSSSIVIDEASEGNFITPSKRPIEDAITCGIDEGTSSAQHSTNKRKAVIKIEKEDKGNKE</sequence>